<sequence>MATCPAVDAPALGAVTHPVAMQGIVSVSVTITCFNHLYPALRSGRWLATLLRLRRRRSEEAKPAKYNHDIGKINNTICPMVLAQGAMPDTFSVRALSERRVGPSSSSGGAIVAIEKRRVEKCCSRQAYLPGKLLNDLESPDIAYIFCM</sequence>
<reference evidence="1 2" key="1">
    <citation type="journal article" date="2008" name="Nat. Biotechnol.">
        <title>Genome sequencing and analysis of the filamentous fungus Penicillium chrysogenum.</title>
        <authorList>
            <person name="van den Berg M.A."/>
            <person name="Albang R."/>
            <person name="Albermann K."/>
            <person name="Badger J.H."/>
            <person name="Daran J.-M."/>
            <person name="Driessen A.J.M."/>
            <person name="Garcia-Estrada C."/>
            <person name="Fedorova N.D."/>
            <person name="Harris D.M."/>
            <person name="Heijne W.H.M."/>
            <person name="Joardar V.S."/>
            <person name="Kiel J.A.K.W."/>
            <person name="Kovalchuk A."/>
            <person name="Martin J.F."/>
            <person name="Nierman W.C."/>
            <person name="Nijland J.G."/>
            <person name="Pronk J.T."/>
            <person name="Roubos J.A."/>
            <person name="van der Klei I.J."/>
            <person name="van Peij N.N.M.E."/>
            <person name="Veenhuis M."/>
            <person name="von Doehren H."/>
            <person name="Wagner C."/>
            <person name="Wortman J.R."/>
            <person name="Bovenberg R.A.L."/>
        </authorList>
    </citation>
    <scope>NUCLEOTIDE SEQUENCE [LARGE SCALE GENOMIC DNA]</scope>
    <source>
        <strain evidence="2">ATCC 28089 / DSM 1075 / NRRL 1951 / Wisconsin 54-1255</strain>
    </source>
</reference>
<dbReference type="Proteomes" id="UP000000724">
    <property type="component" value="Contig Pc00c12"/>
</dbReference>
<evidence type="ECO:0000313" key="2">
    <source>
        <dbReference type="Proteomes" id="UP000000724"/>
    </source>
</evidence>
<protein>
    <submittedName>
        <fullName evidence="1">Uncharacterized protein</fullName>
    </submittedName>
</protein>
<organism evidence="1 2">
    <name type="scientific">Penicillium rubens (strain ATCC 28089 / DSM 1075 / NRRL 1951 / Wisconsin 54-1255)</name>
    <name type="common">Penicillium chrysogenum</name>
    <dbReference type="NCBI Taxonomy" id="500485"/>
    <lineage>
        <taxon>Eukaryota</taxon>
        <taxon>Fungi</taxon>
        <taxon>Dikarya</taxon>
        <taxon>Ascomycota</taxon>
        <taxon>Pezizomycotina</taxon>
        <taxon>Eurotiomycetes</taxon>
        <taxon>Eurotiomycetidae</taxon>
        <taxon>Eurotiales</taxon>
        <taxon>Aspergillaceae</taxon>
        <taxon>Penicillium</taxon>
        <taxon>Penicillium chrysogenum species complex</taxon>
    </lineage>
</organism>
<dbReference type="HOGENOM" id="CLU_1759416_0_0_1"/>
<evidence type="ECO:0000313" key="1">
    <source>
        <dbReference type="EMBL" id="CAP80512.1"/>
    </source>
</evidence>
<accession>B6GYL3</accession>
<gene>
    <name evidence="1" type="ORF">Pc12g08850</name>
    <name evidence="1" type="ORF">PCH_Pc12g08850</name>
</gene>
<dbReference type="AlphaFoldDB" id="B6GYL3"/>
<proteinExistence type="predicted"/>
<dbReference type="EMBL" id="AM920427">
    <property type="protein sequence ID" value="CAP80512.1"/>
    <property type="molecule type" value="Genomic_DNA"/>
</dbReference>
<dbReference type="VEuPathDB" id="FungiDB:PCH_Pc12g08850"/>
<name>B6GYL3_PENRW</name>
<keyword evidence="2" id="KW-1185">Reference proteome</keyword>